<keyword evidence="1" id="KW-0812">Transmembrane</keyword>
<evidence type="ECO:0000313" key="2">
    <source>
        <dbReference type="EMBL" id="TNC48991.1"/>
    </source>
</evidence>
<dbReference type="EMBL" id="VDFU01000014">
    <property type="protein sequence ID" value="TNC48991.1"/>
    <property type="molecule type" value="Genomic_DNA"/>
</dbReference>
<dbReference type="Proteomes" id="UP000305887">
    <property type="component" value="Unassembled WGS sequence"/>
</dbReference>
<organism evidence="2 3">
    <name type="scientific">Rubellimicrobium rubrum</name>
    <dbReference type="NCBI Taxonomy" id="2585369"/>
    <lineage>
        <taxon>Bacteria</taxon>
        <taxon>Pseudomonadati</taxon>
        <taxon>Pseudomonadota</taxon>
        <taxon>Alphaproteobacteria</taxon>
        <taxon>Rhodobacterales</taxon>
        <taxon>Roseobacteraceae</taxon>
        <taxon>Rubellimicrobium</taxon>
    </lineage>
</organism>
<reference evidence="2 3" key="1">
    <citation type="submission" date="2019-06" db="EMBL/GenBank/DDBJ databases">
        <title>YIM 131921 draft genome.</title>
        <authorList>
            <person name="Jiang L."/>
        </authorList>
    </citation>
    <scope>NUCLEOTIDE SEQUENCE [LARGE SCALE GENOMIC DNA]</scope>
    <source>
        <strain evidence="2 3">YIM 131921</strain>
    </source>
</reference>
<name>A0A5C4MY25_9RHOB</name>
<gene>
    <name evidence="2" type="ORF">FHG66_12560</name>
</gene>
<protein>
    <submittedName>
        <fullName evidence="2">Antifreeze protein</fullName>
    </submittedName>
</protein>
<keyword evidence="3" id="KW-1185">Reference proteome</keyword>
<evidence type="ECO:0000313" key="3">
    <source>
        <dbReference type="Proteomes" id="UP000305887"/>
    </source>
</evidence>
<sequence>MNPYQPWKSTLAFWTMMAQAQTVIAIRMLGMAGVLPAHARENHTMLAEKGPAFAEAAIAAGAAVLAGKSPDEIAQAAIRPIGRRTRANVTRLTKPRMPRHS</sequence>
<comment type="caution">
    <text evidence="2">The sequence shown here is derived from an EMBL/GenBank/DDBJ whole genome shotgun (WGS) entry which is preliminary data.</text>
</comment>
<keyword evidence="1" id="KW-1133">Transmembrane helix</keyword>
<feature type="transmembrane region" description="Helical" evidence="1">
    <location>
        <begin position="12"/>
        <end position="35"/>
    </location>
</feature>
<dbReference type="OrthoDB" id="7869201at2"/>
<proteinExistence type="predicted"/>
<accession>A0A5C4MY25</accession>
<keyword evidence="1" id="KW-0472">Membrane</keyword>
<dbReference type="RefSeq" id="WP_139077270.1">
    <property type="nucleotide sequence ID" value="NZ_VDFU01000014.1"/>
</dbReference>
<evidence type="ECO:0000256" key="1">
    <source>
        <dbReference type="SAM" id="Phobius"/>
    </source>
</evidence>
<dbReference type="AlphaFoldDB" id="A0A5C4MY25"/>